<dbReference type="Proteomes" id="UP000256780">
    <property type="component" value="Chromosome CBM2587_a"/>
</dbReference>
<evidence type="ECO:0000313" key="1">
    <source>
        <dbReference type="EMBL" id="SOY55030.1"/>
    </source>
</evidence>
<proteinExistence type="predicted"/>
<gene>
    <name evidence="1" type="ORF">CBM2587_A50013</name>
</gene>
<dbReference type="RefSeq" id="WP_116355830.1">
    <property type="nucleotide sequence ID" value="NZ_LT976853.1"/>
</dbReference>
<keyword evidence="1" id="KW-0560">Oxidoreductase</keyword>
<dbReference type="AlphaFoldDB" id="A0A975X2X1"/>
<dbReference type="EMBL" id="OFSQ01000024">
    <property type="protein sequence ID" value="SOY55030.1"/>
    <property type="molecule type" value="Genomic_DNA"/>
</dbReference>
<protein>
    <submittedName>
        <fullName evidence="1">2-nitropropane dioxygenase, NPD</fullName>
    </submittedName>
</protein>
<organism evidence="1 2">
    <name type="scientific">Cupriavidus taiwanensis</name>
    <dbReference type="NCBI Taxonomy" id="164546"/>
    <lineage>
        <taxon>Bacteria</taxon>
        <taxon>Pseudomonadati</taxon>
        <taxon>Pseudomonadota</taxon>
        <taxon>Betaproteobacteria</taxon>
        <taxon>Burkholderiales</taxon>
        <taxon>Burkholderiaceae</taxon>
        <taxon>Cupriavidus</taxon>
    </lineage>
</organism>
<reference evidence="1 2" key="1">
    <citation type="submission" date="2018-01" db="EMBL/GenBank/DDBJ databases">
        <authorList>
            <person name="Clerissi C."/>
        </authorList>
    </citation>
    <scope>NUCLEOTIDE SEQUENCE [LARGE SCALE GENOMIC DNA]</scope>
    <source>
        <strain evidence="1">Cupriavidus sp. LMG 19464</strain>
    </source>
</reference>
<comment type="caution">
    <text evidence="1">The sequence shown here is derived from an EMBL/GenBank/DDBJ whole genome shotgun (WGS) entry which is preliminary data.</text>
</comment>
<dbReference type="OrthoDB" id="9778912at2"/>
<dbReference type="GO" id="GO:0051213">
    <property type="term" value="F:dioxygenase activity"/>
    <property type="evidence" value="ECO:0007669"/>
    <property type="project" value="UniProtKB-KW"/>
</dbReference>
<sequence length="84" mass="9117">MLRVSGPDLVMAACRSGVIGAFPTVNARGAEQLDAWLAQIKSRCAEAPGLLAPVCPNIIMRRQATLDEDLRVLIRTGWRWSSPA</sequence>
<evidence type="ECO:0000313" key="2">
    <source>
        <dbReference type="Proteomes" id="UP000256780"/>
    </source>
</evidence>
<accession>A0A975X2X1</accession>
<keyword evidence="1" id="KW-0223">Dioxygenase</keyword>
<name>A0A975X2X1_9BURK</name>